<keyword evidence="6" id="KW-1185">Reference proteome</keyword>
<dbReference type="InterPro" id="IPR036291">
    <property type="entry name" value="NAD(P)-bd_dom_sf"/>
</dbReference>
<accession>A0A1E3NZQ4</accession>
<feature type="chain" id="PRO_5009133601" description="3-beta hydroxysteroid dehydrogenase/isomerase domain-containing protein" evidence="3">
    <location>
        <begin position="24"/>
        <end position="215"/>
    </location>
</feature>
<dbReference type="PANTHER" id="PTHR10366">
    <property type="entry name" value="NAD DEPENDENT EPIMERASE/DEHYDRATASE"/>
    <property type="match status" value="1"/>
</dbReference>
<feature type="signal peptide" evidence="3">
    <location>
        <begin position="1"/>
        <end position="23"/>
    </location>
</feature>
<dbReference type="Gene3D" id="3.40.50.720">
    <property type="entry name" value="NAD(P)-binding Rossmann-like Domain"/>
    <property type="match status" value="1"/>
</dbReference>
<dbReference type="PANTHER" id="PTHR10366:SF564">
    <property type="entry name" value="STEROL-4-ALPHA-CARBOXYLATE 3-DEHYDROGENASE, DECARBOXYLATING"/>
    <property type="match status" value="1"/>
</dbReference>
<proteinExistence type="inferred from homology"/>
<dbReference type="InterPro" id="IPR050425">
    <property type="entry name" value="NAD(P)_dehydrat-like"/>
</dbReference>
<dbReference type="SUPFAM" id="SSF51735">
    <property type="entry name" value="NAD(P)-binding Rossmann-fold domains"/>
    <property type="match status" value="1"/>
</dbReference>
<dbReference type="GO" id="GO:0016616">
    <property type="term" value="F:oxidoreductase activity, acting on the CH-OH group of donors, NAD or NADP as acceptor"/>
    <property type="evidence" value="ECO:0007669"/>
    <property type="project" value="InterPro"/>
</dbReference>
<evidence type="ECO:0000256" key="2">
    <source>
        <dbReference type="ARBA" id="ARBA00023445"/>
    </source>
</evidence>
<gene>
    <name evidence="5" type="ORF">WICANDRAFT_93029</name>
</gene>
<evidence type="ECO:0000256" key="3">
    <source>
        <dbReference type="SAM" id="SignalP"/>
    </source>
</evidence>
<protein>
    <recommendedName>
        <fullName evidence="4">3-beta hydroxysteroid dehydrogenase/isomerase domain-containing protein</fullName>
    </recommendedName>
</protein>
<evidence type="ECO:0000256" key="1">
    <source>
        <dbReference type="ARBA" id="ARBA00023002"/>
    </source>
</evidence>
<feature type="non-terminal residue" evidence="5">
    <location>
        <position position="215"/>
    </location>
</feature>
<sequence length="215" mass="24065">MAKVLVTGASGFLALHIIGQLLSEGYSVIGTVRSQSKIEKLMSQFKTKYPEAVANLQFEIVPDIQLEGVFDKLFIEHKDIDYVLHTASPFSFGLEGSFDDVYLKPAVNGTLNVLKSIKNFASQVKKVVITSSMAAIDNMGDHELIHTEDIWNPLEWEQVNHEQLAYVASKKYAEKSAWDFIKDNAQQINFKLVTITPPFIFGPQFFDEDASSSTL</sequence>
<dbReference type="GeneID" id="30203639"/>
<dbReference type="EMBL" id="KV454211">
    <property type="protein sequence ID" value="ODQ58585.1"/>
    <property type="molecule type" value="Genomic_DNA"/>
</dbReference>
<comment type="similarity">
    <text evidence="2">Belongs to the NAD(P)-dependent epimerase/dehydratase family. Dihydroflavonol-4-reductase subfamily.</text>
</comment>
<dbReference type="OrthoDB" id="2735536at2759"/>
<keyword evidence="1" id="KW-0560">Oxidoreductase</keyword>
<evidence type="ECO:0000313" key="5">
    <source>
        <dbReference type="EMBL" id="ODQ58585.1"/>
    </source>
</evidence>
<organism evidence="5 6">
    <name type="scientific">Wickerhamomyces anomalus (strain ATCC 58044 / CBS 1984 / NCYC 433 / NRRL Y-366-8)</name>
    <name type="common">Yeast</name>
    <name type="synonym">Hansenula anomala</name>
    <dbReference type="NCBI Taxonomy" id="683960"/>
    <lineage>
        <taxon>Eukaryota</taxon>
        <taxon>Fungi</taxon>
        <taxon>Dikarya</taxon>
        <taxon>Ascomycota</taxon>
        <taxon>Saccharomycotina</taxon>
        <taxon>Saccharomycetes</taxon>
        <taxon>Phaffomycetales</taxon>
        <taxon>Wickerhamomycetaceae</taxon>
        <taxon>Wickerhamomyces</taxon>
    </lineage>
</organism>
<reference evidence="5 6" key="1">
    <citation type="journal article" date="2016" name="Proc. Natl. Acad. Sci. U.S.A.">
        <title>Comparative genomics of biotechnologically important yeasts.</title>
        <authorList>
            <person name="Riley R."/>
            <person name="Haridas S."/>
            <person name="Wolfe K.H."/>
            <person name="Lopes M.R."/>
            <person name="Hittinger C.T."/>
            <person name="Goeker M."/>
            <person name="Salamov A.A."/>
            <person name="Wisecaver J.H."/>
            <person name="Long T.M."/>
            <person name="Calvey C.H."/>
            <person name="Aerts A.L."/>
            <person name="Barry K.W."/>
            <person name="Choi C."/>
            <person name="Clum A."/>
            <person name="Coughlan A.Y."/>
            <person name="Deshpande S."/>
            <person name="Douglass A.P."/>
            <person name="Hanson S.J."/>
            <person name="Klenk H.-P."/>
            <person name="LaButti K.M."/>
            <person name="Lapidus A."/>
            <person name="Lindquist E.A."/>
            <person name="Lipzen A.M."/>
            <person name="Meier-Kolthoff J.P."/>
            <person name="Ohm R.A."/>
            <person name="Otillar R.P."/>
            <person name="Pangilinan J.L."/>
            <person name="Peng Y."/>
            <person name="Rokas A."/>
            <person name="Rosa C.A."/>
            <person name="Scheuner C."/>
            <person name="Sibirny A.A."/>
            <person name="Slot J.C."/>
            <person name="Stielow J.B."/>
            <person name="Sun H."/>
            <person name="Kurtzman C.P."/>
            <person name="Blackwell M."/>
            <person name="Grigoriev I.V."/>
            <person name="Jeffries T.W."/>
        </authorList>
    </citation>
    <scope>NUCLEOTIDE SEQUENCE [LARGE SCALE GENOMIC DNA]</scope>
    <source>
        <strain evidence="6">ATCC 58044 / CBS 1984 / NCYC 433 / NRRL Y-366-8</strain>
    </source>
</reference>
<dbReference type="AlphaFoldDB" id="A0A1E3NZQ4"/>
<name>A0A1E3NZQ4_WICAA</name>
<dbReference type="RefSeq" id="XP_019037792.1">
    <property type="nucleotide sequence ID" value="XM_019186393.1"/>
</dbReference>
<dbReference type="Pfam" id="PF01073">
    <property type="entry name" value="3Beta_HSD"/>
    <property type="match status" value="1"/>
</dbReference>
<feature type="domain" description="3-beta hydroxysteroid dehydrogenase/isomerase" evidence="4">
    <location>
        <begin position="5"/>
        <end position="204"/>
    </location>
</feature>
<dbReference type="InterPro" id="IPR002225">
    <property type="entry name" value="3Beta_OHSteriod_DH/Estase"/>
</dbReference>
<keyword evidence="3" id="KW-0732">Signal</keyword>
<dbReference type="GO" id="GO:0006694">
    <property type="term" value="P:steroid biosynthetic process"/>
    <property type="evidence" value="ECO:0007669"/>
    <property type="project" value="InterPro"/>
</dbReference>
<dbReference type="STRING" id="683960.A0A1E3NZQ4"/>
<dbReference type="Proteomes" id="UP000094112">
    <property type="component" value="Unassembled WGS sequence"/>
</dbReference>
<evidence type="ECO:0000259" key="4">
    <source>
        <dbReference type="Pfam" id="PF01073"/>
    </source>
</evidence>
<evidence type="ECO:0000313" key="6">
    <source>
        <dbReference type="Proteomes" id="UP000094112"/>
    </source>
</evidence>